<comment type="caution">
    <text evidence="1">The sequence shown here is derived from an EMBL/GenBank/DDBJ whole genome shotgun (WGS) entry which is preliminary data.</text>
</comment>
<dbReference type="RefSeq" id="WP_232185935.1">
    <property type="nucleotide sequence ID" value="NZ_JAIOAP010000006.1"/>
</dbReference>
<protein>
    <submittedName>
        <fullName evidence="1">Uncharacterized protein</fullName>
    </submittedName>
</protein>
<evidence type="ECO:0000313" key="2">
    <source>
        <dbReference type="Proteomes" id="UP001493487"/>
    </source>
</evidence>
<dbReference type="Proteomes" id="UP001493487">
    <property type="component" value="Unassembled WGS sequence"/>
</dbReference>
<sequence length="100" mass="11591">MSISKDILDQSFKGKSIVELDDLVHLIEDHFGYRVQLTRKDEESSLTDEQKKKLTSIIFKDPDVIYQLSQAEKDRQKGISTYSDNEEEFAKLLTEIAHDN</sequence>
<gene>
    <name evidence="1" type="ORF">QJS35_13080</name>
</gene>
<accession>A0ABV1KTM1</accession>
<proteinExistence type="predicted"/>
<keyword evidence="2" id="KW-1185">Reference proteome</keyword>
<reference evidence="1 2" key="1">
    <citation type="journal article" date="2023" name="Genome Announc.">
        <title>Pan-Genome Analyses of the Genus Cohnella and Proposal of the Novel Species Cohnella silvisoli sp. nov., Isolated from Forest Soil.</title>
        <authorList>
            <person name="Wang C."/>
            <person name="Mao L."/>
            <person name="Bao G."/>
            <person name="Zhu H."/>
        </authorList>
    </citation>
    <scope>NUCLEOTIDE SEQUENCE [LARGE SCALE GENOMIC DNA]</scope>
    <source>
        <strain evidence="1 2">NL03-T5-1</strain>
    </source>
</reference>
<organism evidence="1 2">
    <name type="scientific">Cohnella silvisoli</name>
    <dbReference type="NCBI Taxonomy" id="2873699"/>
    <lineage>
        <taxon>Bacteria</taxon>
        <taxon>Bacillati</taxon>
        <taxon>Bacillota</taxon>
        <taxon>Bacilli</taxon>
        <taxon>Bacillales</taxon>
        <taxon>Paenibacillaceae</taxon>
        <taxon>Cohnella</taxon>
    </lineage>
</organism>
<name>A0ABV1KTM1_9BACL</name>
<evidence type="ECO:0000313" key="1">
    <source>
        <dbReference type="EMBL" id="MEQ4483325.1"/>
    </source>
</evidence>
<dbReference type="EMBL" id="JASKHM010000007">
    <property type="protein sequence ID" value="MEQ4483325.1"/>
    <property type="molecule type" value="Genomic_DNA"/>
</dbReference>